<evidence type="ECO:0000313" key="4">
    <source>
        <dbReference type="EMBL" id="ODO62597.1"/>
    </source>
</evidence>
<dbReference type="Proteomes" id="UP000094892">
    <property type="component" value="Unassembled WGS sequence"/>
</dbReference>
<gene>
    <name evidence="4" type="ORF">LPJSA22_02615</name>
    <name evidence="3" type="ORF">NAB2_0864</name>
    <name evidence="2" type="ORF">Nizo2260_2016</name>
</gene>
<dbReference type="EMBL" id="MCOL01000001">
    <property type="protein sequence ID" value="ODO62597.1"/>
    <property type="molecule type" value="Genomic_DNA"/>
</dbReference>
<dbReference type="Gene3D" id="3.40.50.360">
    <property type="match status" value="1"/>
</dbReference>
<organism evidence="4 7">
    <name type="scientific">Lactiplantibacillus plantarum</name>
    <name type="common">Lactobacillus plantarum</name>
    <dbReference type="NCBI Taxonomy" id="1590"/>
    <lineage>
        <taxon>Bacteria</taxon>
        <taxon>Bacillati</taxon>
        <taxon>Bacillota</taxon>
        <taxon>Bacilli</taxon>
        <taxon>Lactobacillales</taxon>
        <taxon>Lactobacillaceae</taxon>
        <taxon>Lactiplantibacillus</taxon>
    </lineage>
</organism>
<dbReference type="SUPFAM" id="SSF52218">
    <property type="entry name" value="Flavoproteins"/>
    <property type="match status" value="1"/>
</dbReference>
<dbReference type="GO" id="GO:0010181">
    <property type="term" value="F:FMN binding"/>
    <property type="evidence" value="ECO:0007669"/>
    <property type="project" value="InterPro"/>
</dbReference>
<evidence type="ECO:0000259" key="1">
    <source>
        <dbReference type="PROSITE" id="PS50902"/>
    </source>
</evidence>
<reference evidence="4 7" key="2">
    <citation type="submission" date="2016-08" db="EMBL/GenBank/DDBJ databases">
        <title>Genome sequencing of Lactobacillus plantarum JSA22, isolated from fermented soybean paste.</title>
        <authorList>
            <person name="Choi H.S."/>
        </authorList>
    </citation>
    <scope>NUCLEOTIDE SEQUENCE [LARGE SCALE GENOMIC DNA]</scope>
    <source>
        <strain evidence="4 7">JSA22</strain>
    </source>
</reference>
<dbReference type="PANTHER" id="PTHR39201:SF1">
    <property type="entry name" value="FLAVODOXIN-LIKE DOMAIN-CONTAINING PROTEIN"/>
    <property type="match status" value="1"/>
</dbReference>
<reference evidence="5 6" key="1">
    <citation type="submission" date="2016-03" db="EMBL/GenBank/DDBJ databases">
        <title>Comparative genomics of 54 Lactobacillus plantarum strains reveals genomic uncoupling from niche constraints.</title>
        <authorList>
            <person name="Martino M.E."/>
        </authorList>
    </citation>
    <scope>NUCLEOTIDE SEQUENCE [LARGE SCALE GENOMIC DNA]</scope>
    <source>
        <strain evidence="3 5">NAB2</strain>
        <strain evidence="2 6">Nizo2260</strain>
    </source>
</reference>
<dbReference type="Proteomes" id="UP000076989">
    <property type="component" value="Unassembled WGS sequence"/>
</dbReference>
<sequence>MKNSSNALVLYFSLTDNTKRAANTVAEITGADIEILRLEEPYSDDYTEAAKRAEQEKDQQIIPELRPLNHQLNDYETIYLGFPTWWYQPPMVIHTFFAEYQFSGQTIVPFTTSASSSITASAKVLASLTERKNVDLKAGFTANQTNVIKQYFKDLL</sequence>
<dbReference type="InterPro" id="IPR029039">
    <property type="entry name" value="Flavoprotein-like_sf"/>
</dbReference>
<protein>
    <submittedName>
        <fullName evidence="2">Flavodoxin</fullName>
    </submittedName>
</protein>
<evidence type="ECO:0000313" key="7">
    <source>
        <dbReference type="Proteomes" id="UP000094892"/>
    </source>
</evidence>
<feature type="domain" description="Flavodoxin-like" evidence="1">
    <location>
        <begin position="7"/>
        <end position="156"/>
    </location>
</feature>
<dbReference type="PANTHER" id="PTHR39201">
    <property type="entry name" value="EXPORTED PROTEIN-RELATED"/>
    <property type="match status" value="1"/>
</dbReference>
<evidence type="ECO:0000313" key="3">
    <source>
        <dbReference type="EMBL" id="KZV04455.1"/>
    </source>
</evidence>
<dbReference type="EMBL" id="LUXO01000021">
    <property type="protein sequence ID" value="KZV04455.1"/>
    <property type="molecule type" value="Genomic_DNA"/>
</dbReference>
<name>A0A0G9FA58_LACPN</name>
<dbReference type="EMBL" id="LUWI01000022">
    <property type="protein sequence ID" value="KZU03776.1"/>
    <property type="molecule type" value="Genomic_DNA"/>
</dbReference>
<dbReference type="PATRIC" id="fig|1590.143.peg.1840"/>
<evidence type="ECO:0000313" key="6">
    <source>
        <dbReference type="Proteomes" id="UP000076989"/>
    </source>
</evidence>
<evidence type="ECO:0000313" key="2">
    <source>
        <dbReference type="EMBL" id="KZU03776.1"/>
    </source>
</evidence>
<proteinExistence type="predicted"/>
<dbReference type="AlphaFoldDB" id="A0A0G9FA58"/>
<evidence type="ECO:0000313" key="5">
    <source>
        <dbReference type="Proteomes" id="UP000076872"/>
    </source>
</evidence>
<comment type="caution">
    <text evidence="4">The sequence shown here is derived from an EMBL/GenBank/DDBJ whole genome shotgun (WGS) entry which is preliminary data.</text>
</comment>
<dbReference type="RefSeq" id="WP_003642158.1">
    <property type="nucleotide sequence ID" value="NZ_AP028145.1"/>
</dbReference>
<dbReference type="PROSITE" id="PS50902">
    <property type="entry name" value="FLAVODOXIN_LIKE"/>
    <property type="match status" value="1"/>
</dbReference>
<accession>A0A0G9FA58</accession>
<dbReference type="Proteomes" id="UP000076872">
    <property type="component" value="Unassembled WGS sequence"/>
</dbReference>
<dbReference type="InterPro" id="IPR008254">
    <property type="entry name" value="Flavodoxin/NO_synth"/>
</dbReference>
<dbReference type="GO" id="GO:0016651">
    <property type="term" value="F:oxidoreductase activity, acting on NAD(P)H"/>
    <property type="evidence" value="ECO:0007669"/>
    <property type="project" value="UniProtKB-ARBA"/>
</dbReference>
<dbReference type="Pfam" id="PF12682">
    <property type="entry name" value="Flavodoxin_4"/>
    <property type="match status" value="1"/>
</dbReference>